<organism evidence="1 2">
    <name type="scientific">Candidatus Contendobacter odensis Run_B_J11</name>
    <dbReference type="NCBI Taxonomy" id="1400861"/>
    <lineage>
        <taxon>Bacteria</taxon>
        <taxon>Pseudomonadati</taxon>
        <taxon>Pseudomonadota</taxon>
        <taxon>Gammaproteobacteria</taxon>
        <taxon>Candidatus Competibacteraceae</taxon>
        <taxon>Candidatus Contendibacter</taxon>
    </lineage>
</organism>
<protein>
    <submittedName>
        <fullName evidence="1">Uncharacterized protein</fullName>
    </submittedName>
</protein>
<keyword evidence="2" id="KW-1185">Reference proteome</keyword>
<reference evidence="1 2" key="1">
    <citation type="journal article" date="2014" name="ISME J.">
        <title>Candidatus Competibacter-lineage genomes retrieved from metagenomes reveal functional metabolic diversity.</title>
        <authorList>
            <person name="McIlroy S.J."/>
            <person name="Albertsen M."/>
            <person name="Andresen E.K."/>
            <person name="Saunders A.M."/>
            <person name="Kristiansen R."/>
            <person name="Stokholm-Bjerregaard M."/>
            <person name="Nielsen K.L."/>
            <person name="Nielsen P.H."/>
        </authorList>
    </citation>
    <scope>NUCLEOTIDE SEQUENCE [LARGE SCALE GENOMIC DNA]</scope>
    <source>
        <strain evidence="1 2">Run_B_J11</strain>
    </source>
</reference>
<proteinExistence type="predicted"/>
<comment type="caution">
    <text evidence="1">The sequence shown here is derived from an EMBL/GenBank/DDBJ whole genome shotgun (WGS) entry which is preliminary data.</text>
</comment>
<accession>A0A7U7GDX3</accession>
<dbReference type="Gene3D" id="1.10.357.40">
    <property type="entry name" value="YbiA-like"/>
    <property type="match status" value="1"/>
</dbReference>
<dbReference type="InterPro" id="IPR037238">
    <property type="entry name" value="YbiA-like_sf"/>
</dbReference>
<dbReference type="OrthoDB" id="9793111at2"/>
<dbReference type="AlphaFoldDB" id="A0A7U7GDX3"/>
<name>A0A7U7GDX3_9GAMM</name>
<dbReference type="Proteomes" id="UP000019184">
    <property type="component" value="Unassembled WGS sequence"/>
</dbReference>
<sequence length="67" mass="7832">MAGTVEWRQLAKGDGALLRSCGELLQVLRQKNTNMGEPIRFYRQDEPYGCFSNFSPHPIFQYFGQFW</sequence>
<gene>
    <name evidence="1" type="ORF">BN874_450016</name>
</gene>
<dbReference type="EMBL" id="CBTK010000260">
    <property type="protein sequence ID" value="CDH46378.1"/>
    <property type="molecule type" value="Genomic_DNA"/>
</dbReference>
<evidence type="ECO:0000313" key="2">
    <source>
        <dbReference type="Proteomes" id="UP000019184"/>
    </source>
</evidence>
<evidence type="ECO:0000313" key="1">
    <source>
        <dbReference type="EMBL" id="CDH46378.1"/>
    </source>
</evidence>
<dbReference type="RefSeq" id="WP_034435059.1">
    <property type="nucleotide sequence ID" value="NZ_CBTK010000260.1"/>
</dbReference>
<dbReference type="SUPFAM" id="SSF143990">
    <property type="entry name" value="YbiA-like"/>
    <property type="match status" value="1"/>
</dbReference>